<dbReference type="PANTHER" id="PTHR11451:SF44">
    <property type="entry name" value="THREONINE--TRNA LIGASE, CHLOROPLASTIC_MITOCHONDRIAL 2"/>
    <property type="match status" value="1"/>
</dbReference>
<dbReference type="InterPro" id="IPR012675">
    <property type="entry name" value="Beta-grasp_dom_sf"/>
</dbReference>
<feature type="domain" description="Aminoacyl-transfer RNA synthetases class-II family profile" evidence="15">
    <location>
        <begin position="285"/>
        <end position="549"/>
    </location>
</feature>
<dbReference type="InterPro" id="IPR018163">
    <property type="entry name" value="Thr/Ala-tRNA-synth_IIc_edit"/>
</dbReference>
<evidence type="ECO:0000256" key="11">
    <source>
        <dbReference type="ARBA" id="ARBA00023146"/>
    </source>
</evidence>
<dbReference type="Gene3D" id="3.10.20.30">
    <property type="match status" value="1"/>
</dbReference>
<dbReference type="CDD" id="cd00771">
    <property type="entry name" value="ThrRS_core"/>
    <property type="match status" value="1"/>
</dbReference>
<dbReference type="FunFam" id="3.30.930.10:FF:000002">
    <property type="entry name" value="Threonine--tRNA ligase"/>
    <property type="match status" value="1"/>
</dbReference>
<dbReference type="SUPFAM" id="SSF55681">
    <property type="entry name" value="Class II aaRS and biotin synthetases"/>
    <property type="match status" value="1"/>
</dbReference>
<dbReference type="InterPro" id="IPR033728">
    <property type="entry name" value="ThrRS_core"/>
</dbReference>
<dbReference type="InterPro" id="IPR012947">
    <property type="entry name" value="tRNA_SAD"/>
</dbReference>
<feature type="region of interest" description="Disordered" evidence="14">
    <location>
        <begin position="1"/>
        <end position="22"/>
    </location>
</feature>
<feature type="binding site" evidence="13">
    <location>
        <position position="401"/>
    </location>
    <ligand>
        <name>Zn(2+)</name>
        <dbReference type="ChEBI" id="CHEBI:29105"/>
        <note>catalytic</note>
    </ligand>
</feature>
<comment type="subunit">
    <text evidence="13">Homodimer.</text>
</comment>
<comment type="caution">
    <text evidence="13">Lacks conserved residue(s) required for the propagation of feature annotation.</text>
</comment>
<dbReference type="GO" id="GO:0046872">
    <property type="term" value="F:metal ion binding"/>
    <property type="evidence" value="ECO:0007669"/>
    <property type="project" value="UniProtKB-KW"/>
</dbReference>
<dbReference type="GO" id="GO:0005737">
    <property type="term" value="C:cytoplasm"/>
    <property type="evidence" value="ECO:0007669"/>
    <property type="project" value="UniProtKB-SubCell"/>
</dbReference>
<name>A0AA37QCK9_9BACT</name>
<dbReference type="SUPFAM" id="SSF55186">
    <property type="entry name" value="ThrRS/AlaRS common domain"/>
    <property type="match status" value="1"/>
</dbReference>
<dbReference type="RefSeq" id="WP_284350858.1">
    <property type="nucleotide sequence ID" value="NZ_BRXS01000004.1"/>
</dbReference>
<dbReference type="InterPro" id="IPR004095">
    <property type="entry name" value="TGS"/>
</dbReference>
<evidence type="ECO:0000256" key="3">
    <source>
        <dbReference type="ARBA" id="ARBA00022555"/>
    </source>
</evidence>
<comment type="catalytic activity">
    <reaction evidence="12 13">
        <text>tRNA(Thr) + L-threonine + ATP = L-threonyl-tRNA(Thr) + AMP + diphosphate + H(+)</text>
        <dbReference type="Rhea" id="RHEA:24624"/>
        <dbReference type="Rhea" id="RHEA-COMP:9670"/>
        <dbReference type="Rhea" id="RHEA-COMP:9704"/>
        <dbReference type="ChEBI" id="CHEBI:15378"/>
        <dbReference type="ChEBI" id="CHEBI:30616"/>
        <dbReference type="ChEBI" id="CHEBI:33019"/>
        <dbReference type="ChEBI" id="CHEBI:57926"/>
        <dbReference type="ChEBI" id="CHEBI:78442"/>
        <dbReference type="ChEBI" id="CHEBI:78534"/>
        <dbReference type="ChEBI" id="CHEBI:456215"/>
        <dbReference type="EC" id="6.1.1.3"/>
    </reaction>
</comment>
<dbReference type="GO" id="GO:0005524">
    <property type="term" value="F:ATP binding"/>
    <property type="evidence" value="ECO:0007669"/>
    <property type="project" value="UniProtKB-UniRule"/>
</dbReference>
<dbReference type="EC" id="6.1.1.3" evidence="13"/>
<evidence type="ECO:0000256" key="8">
    <source>
        <dbReference type="ARBA" id="ARBA00022840"/>
    </source>
</evidence>
<evidence type="ECO:0000256" key="6">
    <source>
        <dbReference type="ARBA" id="ARBA00022741"/>
    </source>
</evidence>
<feature type="domain" description="TGS" evidence="16">
    <location>
        <begin position="15"/>
        <end position="78"/>
    </location>
</feature>
<comment type="cofactor">
    <cofactor evidence="13">
        <name>Zn(2+)</name>
        <dbReference type="ChEBI" id="CHEBI:29105"/>
    </cofactor>
    <text evidence="13">Binds 1 zinc ion per subunit.</text>
</comment>
<comment type="caution">
    <text evidence="17">The sequence shown here is derived from an EMBL/GenBank/DDBJ whole genome shotgun (WGS) entry which is preliminary data.</text>
</comment>
<organism evidence="17 18">
    <name type="scientific">Roseisolibacter agri</name>
    <dbReference type="NCBI Taxonomy" id="2014610"/>
    <lineage>
        <taxon>Bacteria</taxon>
        <taxon>Pseudomonadati</taxon>
        <taxon>Gemmatimonadota</taxon>
        <taxon>Gemmatimonadia</taxon>
        <taxon>Gemmatimonadales</taxon>
        <taxon>Gemmatimonadaceae</taxon>
        <taxon>Roseisolibacter</taxon>
    </lineage>
</organism>
<dbReference type="Gene3D" id="3.40.50.800">
    <property type="entry name" value="Anticodon-binding domain"/>
    <property type="match status" value="1"/>
</dbReference>
<dbReference type="CDD" id="cd00860">
    <property type="entry name" value="ThrRS_anticodon"/>
    <property type="match status" value="1"/>
</dbReference>
<evidence type="ECO:0000256" key="2">
    <source>
        <dbReference type="ARBA" id="ARBA00022490"/>
    </source>
</evidence>
<comment type="similarity">
    <text evidence="1 13">Belongs to the class-II aminoacyl-tRNA synthetase family.</text>
</comment>
<dbReference type="SUPFAM" id="SSF81271">
    <property type="entry name" value="TGS-like"/>
    <property type="match status" value="1"/>
</dbReference>
<keyword evidence="3 13" id="KW-0820">tRNA-binding</keyword>
<evidence type="ECO:0000259" key="15">
    <source>
        <dbReference type="PROSITE" id="PS50862"/>
    </source>
</evidence>
<keyword evidence="2 13" id="KW-0963">Cytoplasm</keyword>
<accession>A0AA37QCK9</accession>
<dbReference type="FunFam" id="3.30.980.10:FF:000005">
    <property type="entry name" value="Threonyl-tRNA synthetase, mitochondrial"/>
    <property type="match status" value="1"/>
</dbReference>
<dbReference type="Gene3D" id="3.30.980.10">
    <property type="entry name" value="Threonyl-trna Synthetase, Chain A, domain 2"/>
    <property type="match status" value="1"/>
</dbReference>
<dbReference type="FunFam" id="3.40.50.800:FF:000001">
    <property type="entry name" value="Threonine--tRNA ligase"/>
    <property type="match status" value="1"/>
</dbReference>
<dbReference type="Proteomes" id="UP001161325">
    <property type="component" value="Unassembled WGS sequence"/>
</dbReference>
<evidence type="ECO:0000256" key="1">
    <source>
        <dbReference type="ARBA" id="ARBA00008226"/>
    </source>
</evidence>
<keyword evidence="18" id="KW-1185">Reference proteome</keyword>
<evidence type="ECO:0000256" key="5">
    <source>
        <dbReference type="ARBA" id="ARBA00022723"/>
    </source>
</evidence>
<keyword evidence="8 13" id="KW-0067">ATP-binding</keyword>
<dbReference type="InterPro" id="IPR045864">
    <property type="entry name" value="aa-tRNA-synth_II/BPL/LPL"/>
</dbReference>
<dbReference type="PANTHER" id="PTHR11451">
    <property type="entry name" value="THREONINE-TRNA LIGASE"/>
    <property type="match status" value="1"/>
</dbReference>
<keyword evidence="5 13" id="KW-0479">Metal-binding</keyword>
<gene>
    <name evidence="13 17" type="primary">thrS</name>
    <name evidence="17" type="ORF">rosag_29190</name>
</gene>
<dbReference type="FunFam" id="3.30.54.20:FF:000002">
    <property type="entry name" value="Threonine--tRNA ligase"/>
    <property type="match status" value="1"/>
</dbReference>
<dbReference type="InterPro" id="IPR006195">
    <property type="entry name" value="aa-tRNA-synth_II"/>
</dbReference>
<evidence type="ECO:0000256" key="12">
    <source>
        <dbReference type="ARBA" id="ARBA00049515"/>
    </source>
</evidence>
<dbReference type="InterPro" id="IPR036621">
    <property type="entry name" value="Anticodon-bd_dom_sf"/>
</dbReference>
<dbReference type="EMBL" id="BRXS01000004">
    <property type="protein sequence ID" value="GLC26406.1"/>
    <property type="molecule type" value="Genomic_DNA"/>
</dbReference>
<reference evidence="17" key="1">
    <citation type="submission" date="2022-08" db="EMBL/GenBank/DDBJ databases">
        <title>Draft genome sequencing of Roseisolibacter agri AW1220.</title>
        <authorList>
            <person name="Tobiishi Y."/>
            <person name="Tonouchi A."/>
        </authorList>
    </citation>
    <scope>NUCLEOTIDE SEQUENCE</scope>
    <source>
        <strain evidence="17">AW1220</strain>
    </source>
</reference>
<evidence type="ECO:0000256" key="9">
    <source>
        <dbReference type="ARBA" id="ARBA00022884"/>
    </source>
</evidence>
<dbReference type="HAMAP" id="MF_00184">
    <property type="entry name" value="Thr_tRNA_synth"/>
    <property type="match status" value="1"/>
</dbReference>
<dbReference type="NCBIfam" id="TIGR00418">
    <property type="entry name" value="thrS"/>
    <property type="match status" value="1"/>
</dbReference>
<dbReference type="GO" id="GO:0000049">
    <property type="term" value="F:tRNA binding"/>
    <property type="evidence" value="ECO:0007669"/>
    <property type="project" value="UniProtKB-KW"/>
</dbReference>
<dbReference type="SUPFAM" id="SSF52954">
    <property type="entry name" value="Class II aaRS ABD-related"/>
    <property type="match status" value="1"/>
</dbReference>
<dbReference type="InterPro" id="IPR002314">
    <property type="entry name" value="aa-tRNA-synt_IIb"/>
</dbReference>
<proteinExistence type="inferred from homology"/>
<dbReference type="PROSITE" id="PS51880">
    <property type="entry name" value="TGS"/>
    <property type="match status" value="1"/>
</dbReference>
<keyword evidence="11 13" id="KW-0030">Aminoacyl-tRNA synthetase</keyword>
<dbReference type="Gene3D" id="3.30.54.20">
    <property type="match status" value="1"/>
</dbReference>
<evidence type="ECO:0000256" key="13">
    <source>
        <dbReference type="HAMAP-Rule" id="MF_00184"/>
    </source>
</evidence>
<dbReference type="InterPro" id="IPR012676">
    <property type="entry name" value="TGS-like"/>
</dbReference>
<sequence length="669" mass="75603">MSSSILDRPDAPSPDAPTLTLVLPDGATRTVPAGTLPRDVVASIGERLLKAAVAVSVDGEVQDLITPLRRGGAFKVLTDKSPEALAVLRHSGAHVLATAVRRVRPDAKIGFGPAIDDGFYYDFEVAAPFTPEDLMAFEAEMRKVVQEKLAFERREVSRDEAQVVFRDDPLKLERLQDLPDDEVISTYRDGDFVDLCRGPHVPDTSWLKHFKLMSTAGAYWRGDSKRQMLQRIYATAFFKKEELEAHVHRIEEAKRRDHRVLGKALDLFQFFPVAPGAAFWTPRGTTIYNTLIDFVQERQKERFLEIKTPLLFTKKLWEQSGHWGKYRENMFLVLDNETNEHDMSLKPMNCPSHHLYFTSTRHSYRQLPLRYVTFDVLHRNELSGALSGLTRVRQFAQDDCHVYLREDQIVDEVKFLMDFILGYYETFGLTATLKFATRPEQRIGSDEMWDRAESALRGALEATGKPYELKEGDGAFYGPKIDFDVHDSIGRAWQLGTIQLDYAAPERFDLTYVGADNAPHRPVVIHRAVSGSMERFIAILIEHFAGAFPVWLAPEQVTVIPIAEDYAEYAGRVAATLRESGVRVVYDAASTEDYRVRIREAATMKVPYMLVLGRREAEAGTVTVRTRGREKQEAMPLEQFVARVTDEIRSRALVPVSDADEAAAAKSAS</sequence>
<keyword evidence="9 13" id="KW-0694">RNA-binding</keyword>
<dbReference type="InterPro" id="IPR002320">
    <property type="entry name" value="Thr-tRNA-ligase_IIa"/>
</dbReference>
<comment type="subcellular location">
    <subcellularLocation>
        <location evidence="13">Cytoplasm</location>
    </subcellularLocation>
</comment>
<evidence type="ECO:0000313" key="17">
    <source>
        <dbReference type="EMBL" id="GLC26406.1"/>
    </source>
</evidence>
<dbReference type="GO" id="GO:0004829">
    <property type="term" value="F:threonine-tRNA ligase activity"/>
    <property type="evidence" value="ECO:0007669"/>
    <property type="project" value="UniProtKB-UniRule"/>
</dbReference>
<feature type="binding site" evidence="13">
    <location>
        <position position="526"/>
    </location>
    <ligand>
        <name>Zn(2+)</name>
        <dbReference type="ChEBI" id="CHEBI:29105"/>
        <note>catalytic</note>
    </ligand>
</feature>
<dbReference type="CDD" id="cd01667">
    <property type="entry name" value="TGS_ThrRS"/>
    <property type="match status" value="1"/>
</dbReference>
<dbReference type="PROSITE" id="PS50862">
    <property type="entry name" value="AA_TRNA_LIGASE_II"/>
    <property type="match status" value="1"/>
</dbReference>
<keyword evidence="10 13" id="KW-0648">Protein biosynthesis</keyword>
<dbReference type="SMART" id="SM00863">
    <property type="entry name" value="tRNA_SAD"/>
    <property type="match status" value="1"/>
</dbReference>
<evidence type="ECO:0000256" key="14">
    <source>
        <dbReference type="SAM" id="MobiDB-lite"/>
    </source>
</evidence>
<dbReference type="Pfam" id="PF00587">
    <property type="entry name" value="tRNA-synt_2b"/>
    <property type="match status" value="1"/>
</dbReference>
<dbReference type="Pfam" id="PF02824">
    <property type="entry name" value="TGS"/>
    <property type="match status" value="1"/>
</dbReference>
<dbReference type="Gene3D" id="3.30.930.10">
    <property type="entry name" value="Bira Bifunctional Protein, Domain 2"/>
    <property type="match status" value="1"/>
</dbReference>
<evidence type="ECO:0000256" key="10">
    <source>
        <dbReference type="ARBA" id="ARBA00022917"/>
    </source>
</evidence>
<keyword evidence="6 13" id="KW-0547">Nucleotide-binding</keyword>
<keyword evidence="4 13" id="KW-0436">Ligase</keyword>
<keyword evidence="7 13" id="KW-0862">Zinc</keyword>
<feature type="binding site" evidence="13">
    <location>
        <position position="350"/>
    </location>
    <ligand>
        <name>Zn(2+)</name>
        <dbReference type="ChEBI" id="CHEBI:29105"/>
        <note>catalytic</note>
    </ligand>
</feature>
<dbReference type="Pfam" id="PF03129">
    <property type="entry name" value="HGTP_anticodon"/>
    <property type="match status" value="1"/>
</dbReference>
<dbReference type="AlphaFoldDB" id="A0AA37QCK9"/>
<dbReference type="PRINTS" id="PR01047">
    <property type="entry name" value="TRNASYNTHTHR"/>
</dbReference>
<dbReference type="GO" id="GO:0006435">
    <property type="term" value="P:threonyl-tRNA aminoacylation"/>
    <property type="evidence" value="ECO:0007669"/>
    <property type="project" value="UniProtKB-UniRule"/>
</dbReference>
<evidence type="ECO:0000313" key="18">
    <source>
        <dbReference type="Proteomes" id="UP001161325"/>
    </source>
</evidence>
<evidence type="ECO:0000256" key="4">
    <source>
        <dbReference type="ARBA" id="ARBA00022598"/>
    </source>
</evidence>
<dbReference type="InterPro" id="IPR047246">
    <property type="entry name" value="ThrRS_anticodon"/>
</dbReference>
<evidence type="ECO:0000259" key="16">
    <source>
        <dbReference type="PROSITE" id="PS51880"/>
    </source>
</evidence>
<dbReference type="Pfam" id="PF07973">
    <property type="entry name" value="tRNA_SAD"/>
    <property type="match status" value="1"/>
</dbReference>
<protein>
    <recommendedName>
        <fullName evidence="13">Threonine--tRNA ligase</fullName>
        <ecNumber evidence="13">6.1.1.3</ecNumber>
    </recommendedName>
    <alternativeName>
        <fullName evidence="13">Threonyl-tRNA synthetase</fullName>
        <shortName evidence="13">ThrRS</shortName>
    </alternativeName>
</protein>
<dbReference type="InterPro" id="IPR004154">
    <property type="entry name" value="Anticodon-bd"/>
</dbReference>
<evidence type="ECO:0000256" key="7">
    <source>
        <dbReference type="ARBA" id="ARBA00022833"/>
    </source>
</evidence>